<comment type="caution">
    <text evidence="1">The sequence shown here is derived from an EMBL/GenBank/DDBJ whole genome shotgun (WGS) entry which is preliminary data.</text>
</comment>
<dbReference type="SUPFAM" id="SSF56281">
    <property type="entry name" value="Metallo-hydrolase/oxidoreductase"/>
    <property type="match status" value="1"/>
</dbReference>
<sequence>MSLSYQIQRAIYQFWPAKQGLFTSGQVQTLGKTFSWVYDCGTSSKVAILDQPIKEMKQSLPNERLDLLAISHFHKDHKSGIDRLRKDITIENILLPYYSLWQRLVMAVLLGYEGKDLIEYIYPLQALHKKGIKAKNVIIVTKNLKSAKPT</sequence>
<evidence type="ECO:0000313" key="1">
    <source>
        <dbReference type="EMBL" id="OOR99765.1"/>
    </source>
</evidence>
<reference evidence="1 2" key="1">
    <citation type="submission" date="2017-02" db="EMBL/GenBank/DDBJ databases">
        <title>Draft genome sequence of Haemophilus paracuniculus CCUG 43573 type strain.</title>
        <authorList>
            <person name="Engstrom-Jakobsson H."/>
            <person name="Salva-Serra F."/>
            <person name="Thorell K."/>
            <person name="Gonzales-Siles L."/>
            <person name="Karlsson R."/>
            <person name="Boulund F."/>
            <person name="Engstrand L."/>
            <person name="Kristiansson E."/>
            <person name="Moore E."/>
        </authorList>
    </citation>
    <scope>NUCLEOTIDE SEQUENCE [LARGE SCALE GENOMIC DNA]</scope>
    <source>
        <strain evidence="1 2">CCUG 43573</strain>
    </source>
</reference>
<name>A0A1T0ATS8_9PAST</name>
<proteinExistence type="predicted"/>
<keyword evidence="2" id="KW-1185">Reference proteome</keyword>
<dbReference type="Proteomes" id="UP000190867">
    <property type="component" value="Unassembled WGS sequence"/>
</dbReference>
<dbReference type="AlphaFoldDB" id="A0A1T0ATS8"/>
<dbReference type="RefSeq" id="WP_078236356.1">
    <property type="nucleotide sequence ID" value="NZ_MUYA01000004.1"/>
</dbReference>
<dbReference type="InterPro" id="IPR036866">
    <property type="entry name" value="RibonucZ/Hydroxyglut_hydro"/>
</dbReference>
<dbReference type="OrthoDB" id="9815072at2"/>
<evidence type="ECO:0008006" key="3">
    <source>
        <dbReference type="Google" id="ProtNLM"/>
    </source>
</evidence>
<accession>A0A1T0ATS8</accession>
<protein>
    <recommendedName>
        <fullName evidence="3">Metallo-beta-lactamase domain-containing protein</fullName>
    </recommendedName>
</protein>
<dbReference type="Gene3D" id="3.60.15.10">
    <property type="entry name" value="Ribonuclease Z/Hydroxyacylglutathione hydrolase-like"/>
    <property type="match status" value="1"/>
</dbReference>
<evidence type="ECO:0000313" key="2">
    <source>
        <dbReference type="Proteomes" id="UP000190867"/>
    </source>
</evidence>
<gene>
    <name evidence="1" type="ORF">B0187_02860</name>
</gene>
<dbReference type="STRING" id="734.B0187_02860"/>
<dbReference type="EMBL" id="MUYA01000004">
    <property type="protein sequence ID" value="OOR99765.1"/>
    <property type="molecule type" value="Genomic_DNA"/>
</dbReference>
<organism evidence="1 2">
    <name type="scientific">Haemophilus paracuniculus</name>
    <dbReference type="NCBI Taxonomy" id="734"/>
    <lineage>
        <taxon>Bacteria</taxon>
        <taxon>Pseudomonadati</taxon>
        <taxon>Pseudomonadota</taxon>
        <taxon>Gammaproteobacteria</taxon>
        <taxon>Pasteurellales</taxon>
        <taxon>Pasteurellaceae</taxon>
        <taxon>Haemophilus</taxon>
    </lineage>
</organism>